<name>A0A411YET0_9ACTN</name>
<dbReference type="InterPro" id="IPR000064">
    <property type="entry name" value="NLP_P60_dom"/>
</dbReference>
<dbReference type="PANTHER" id="PTHR47053:SF1">
    <property type="entry name" value="MUREIN DD-ENDOPEPTIDASE MEPH-RELATED"/>
    <property type="match status" value="1"/>
</dbReference>
<evidence type="ECO:0000313" key="8">
    <source>
        <dbReference type="Proteomes" id="UP000291469"/>
    </source>
</evidence>
<dbReference type="Gene3D" id="3.90.1720.10">
    <property type="entry name" value="endopeptidase domain like (from Nostoc punctiforme)"/>
    <property type="match status" value="1"/>
</dbReference>
<sequence>MPTVQALSPQAPSPAADVQRADGDGRDGFADALTQAAARTGTSDLPIQNSVAGATLGQMLGLPPVPPAEVAAGAPQIDAAHALTGTSGAGARGGGGHPVIAAAEQYLGVPYKWGGTNPNVGLDCSGFTQQAFADIGVDLPRVSKDQSRAGQEVPDLSQAQPGDLLYWEGTGGSANHIGIYTGDGEMMHAPRTGQDVQYDSIRSQPPTTIRRVA</sequence>
<evidence type="ECO:0000313" key="7">
    <source>
        <dbReference type="EMBL" id="QBI19718.1"/>
    </source>
</evidence>
<dbReference type="Pfam" id="PF00877">
    <property type="entry name" value="NLPC_P60"/>
    <property type="match status" value="1"/>
</dbReference>
<dbReference type="OrthoDB" id="9815778at2"/>
<dbReference type="SUPFAM" id="SSF54001">
    <property type="entry name" value="Cysteine proteinases"/>
    <property type="match status" value="1"/>
</dbReference>
<evidence type="ECO:0000259" key="6">
    <source>
        <dbReference type="PROSITE" id="PS51935"/>
    </source>
</evidence>
<dbReference type="EMBL" id="CP036402">
    <property type="protein sequence ID" value="QBI19718.1"/>
    <property type="molecule type" value="Genomic_DNA"/>
</dbReference>
<feature type="compositionally biased region" description="Basic and acidic residues" evidence="5">
    <location>
        <begin position="19"/>
        <end position="28"/>
    </location>
</feature>
<dbReference type="PROSITE" id="PS51935">
    <property type="entry name" value="NLPC_P60"/>
    <property type="match status" value="1"/>
</dbReference>
<dbReference type="KEGG" id="erz:ER308_09265"/>
<reference evidence="7 8" key="1">
    <citation type="submission" date="2019-01" db="EMBL/GenBank/DDBJ databases">
        <title>Egibacter rhizosphaerae EGI 80759T.</title>
        <authorList>
            <person name="Chen D.-D."/>
            <person name="Tian Y."/>
            <person name="Jiao J.-Y."/>
            <person name="Zhang X.-T."/>
            <person name="Zhang Y.-G."/>
            <person name="Zhang Y."/>
            <person name="Xiao M."/>
            <person name="Shu W.-S."/>
            <person name="Li W.-J."/>
        </authorList>
    </citation>
    <scope>NUCLEOTIDE SEQUENCE [LARGE SCALE GENOMIC DNA]</scope>
    <source>
        <strain evidence="7 8">EGI 80759</strain>
    </source>
</reference>
<dbReference type="InterPro" id="IPR051202">
    <property type="entry name" value="Peptidase_C40"/>
</dbReference>
<dbReference type="PANTHER" id="PTHR47053">
    <property type="entry name" value="MUREIN DD-ENDOPEPTIDASE MEPH-RELATED"/>
    <property type="match status" value="1"/>
</dbReference>
<dbReference type="RefSeq" id="WP_131154715.1">
    <property type="nucleotide sequence ID" value="NZ_CP036402.1"/>
</dbReference>
<dbReference type="GO" id="GO:0008234">
    <property type="term" value="F:cysteine-type peptidase activity"/>
    <property type="evidence" value="ECO:0007669"/>
    <property type="project" value="UniProtKB-KW"/>
</dbReference>
<feature type="region of interest" description="Disordered" evidence="5">
    <location>
        <begin position="1"/>
        <end position="28"/>
    </location>
</feature>
<dbReference type="GO" id="GO:0006508">
    <property type="term" value="P:proteolysis"/>
    <property type="evidence" value="ECO:0007669"/>
    <property type="project" value="UniProtKB-KW"/>
</dbReference>
<feature type="domain" description="NlpC/P60" evidence="6">
    <location>
        <begin position="93"/>
        <end position="213"/>
    </location>
</feature>
<proteinExistence type="inferred from homology"/>
<keyword evidence="4" id="KW-0788">Thiol protease</keyword>
<keyword evidence="8" id="KW-1185">Reference proteome</keyword>
<gene>
    <name evidence="7" type="ORF">ER308_09265</name>
</gene>
<comment type="similarity">
    <text evidence="1">Belongs to the peptidase C40 family.</text>
</comment>
<keyword evidence="2" id="KW-0645">Protease</keyword>
<accession>A0A411YET0</accession>
<dbReference type="Proteomes" id="UP000291469">
    <property type="component" value="Chromosome"/>
</dbReference>
<evidence type="ECO:0000256" key="2">
    <source>
        <dbReference type="ARBA" id="ARBA00022670"/>
    </source>
</evidence>
<organism evidence="7 8">
    <name type="scientific">Egibacter rhizosphaerae</name>
    <dbReference type="NCBI Taxonomy" id="1670831"/>
    <lineage>
        <taxon>Bacteria</taxon>
        <taxon>Bacillati</taxon>
        <taxon>Actinomycetota</taxon>
        <taxon>Nitriliruptoria</taxon>
        <taxon>Egibacterales</taxon>
        <taxon>Egibacteraceae</taxon>
        <taxon>Egibacter</taxon>
    </lineage>
</organism>
<evidence type="ECO:0000256" key="1">
    <source>
        <dbReference type="ARBA" id="ARBA00007074"/>
    </source>
</evidence>
<dbReference type="InterPro" id="IPR038765">
    <property type="entry name" value="Papain-like_cys_pep_sf"/>
</dbReference>
<feature type="compositionally biased region" description="Low complexity" evidence="5">
    <location>
        <begin position="1"/>
        <end position="16"/>
    </location>
</feature>
<dbReference type="AlphaFoldDB" id="A0A411YET0"/>
<evidence type="ECO:0000256" key="3">
    <source>
        <dbReference type="ARBA" id="ARBA00022801"/>
    </source>
</evidence>
<protein>
    <submittedName>
        <fullName evidence="7">NlpC/P60 family protein</fullName>
    </submittedName>
</protein>
<evidence type="ECO:0000256" key="4">
    <source>
        <dbReference type="ARBA" id="ARBA00022807"/>
    </source>
</evidence>
<evidence type="ECO:0000256" key="5">
    <source>
        <dbReference type="SAM" id="MobiDB-lite"/>
    </source>
</evidence>
<keyword evidence="3" id="KW-0378">Hydrolase</keyword>